<feature type="region of interest" description="Disordered" evidence="1">
    <location>
        <begin position="1"/>
        <end position="23"/>
    </location>
</feature>
<dbReference type="GO" id="GO:0032259">
    <property type="term" value="P:methylation"/>
    <property type="evidence" value="ECO:0007669"/>
    <property type="project" value="UniProtKB-KW"/>
</dbReference>
<accession>A0ABU8E230</accession>
<proteinExistence type="predicted"/>
<organism evidence="2 3">
    <name type="scientific">Klenkia terrae</name>
    <dbReference type="NCBI Taxonomy" id="1052259"/>
    <lineage>
        <taxon>Bacteria</taxon>
        <taxon>Bacillati</taxon>
        <taxon>Actinomycetota</taxon>
        <taxon>Actinomycetes</taxon>
        <taxon>Geodermatophilales</taxon>
        <taxon>Geodermatophilaceae</taxon>
        <taxon>Klenkia</taxon>
    </lineage>
</organism>
<evidence type="ECO:0000313" key="3">
    <source>
        <dbReference type="Proteomes" id="UP001373496"/>
    </source>
</evidence>
<sequence length="296" mass="31098">MHPAPTTPSPAPTSAPSSATSAASLAHWSEAGRRGMEAFYALATEDYRQLAAARDWAGIFRDLAAGRDRLTLLDVACGSGKFPTALLATPAVAALAGELVVETDLLDPSRFSLDEARGTLAPPFVGAADHECTVQDLVVRPGGWDLVWSTHGLYALAPDEVGPGMARFVEAIAPGGLGVVAQATTASHYLVVDEAFRGSFDPDGVRVPYTSAEQVVAALAGLPVTVSEELLTYRTSVALDDRATAEGFLQRCVFDDSVSLEAMEADPVLGGYLASCVEDGRWVFDHAVSLITVRHA</sequence>
<dbReference type="Proteomes" id="UP001373496">
    <property type="component" value="Unassembled WGS sequence"/>
</dbReference>
<gene>
    <name evidence="2" type="ORF">UXQ13_04355</name>
</gene>
<dbReference type="SUPFAM" id="SSF53335">
    <property type="entry name" value="S-adenosyl-L-methionine-dependent methyltransferases"/>
    <property type="match status" value="1"/>
</dbReference>
<keyword evidence="2" id="KW-0808">Transferase</keyword>
<dbReference type="EC" id="2.1.-.-" evidence="2"/>
<name>A0ABU8E230_9ACTN</name>
<evidence type="ECO:0000313" key="2">
    <source>
        <dbReference type="EMBL" id="MEI4277691.1"/>
    </source>
</evidence>
<keyword evidence="3" id="KW-1185">Reference proteome</keyword>
<dbReference type="GO" id="GO:0008168">
    <property type="term" value="F:methyltransferase activity"/>
    <property type="evidence" value="ECO:0007669"/>
    <property type="project" value="UniProtKB-KW"/>
</dbReference>
<comment type="caution">
    <text evidence="2">The sequence shown here is derived from an EMBL/GenBank/DDBJ whole genome shotgun (WGS) entry which is preliminary data.</text>
</comment>
<dbReference type="Gene3D" id="3.40.50.150">
    <property type="entry name" value="Vaccinia Virus protein VP39"/>
    <property type="match status" value="1"/>
</dbReference>
<dbReference type="InterPro" id="IPR029063">
    <property type="entry name" value="SAM-dependent_MTases_sf"/>
</dbReference>
<reference evidence="2 3" key="1">
    <citation type="submission" date="2024-03" db="EMBL/GenBank/DDBJ databases">
        <title>Draft genome sequence of Klenkia terrae.</title>
        <authorList>
            <person name="Duangmal K."/>
            <person name="Chantavorakit T."/>
        </authorList>
    </citation>
    <scope>NUCLEOTIDE SEQUENCE [LARGE SCALE GENOMIC DNA]</scope>
    <source>
        <strain evidence="2 3">JCM 17786</strain>
    </source>
</reference>
<evidence type="ECO:0000256" key="1">
    <source>
        <dbReference type="SAM" id="MobiDB-lite"/>
    </source>
</evidence>
<keyword evidence="2" id="KW-0489">Methyltransferase</keyword>
<protein>
    <submittedName>
        <fullName evidence="2">Class I SAM-dependent methyltransferase</fullName>
        <ecNumber evidence="2">2.1.-.-</ecNumber>
    </submittedName>
</protein>
<dbReference type="EMBL" id="JBAPLV010000003">
    <property type="protein sequence ID" value="MEI4277691.1"/>
    <property type="molecule type" value="Genomic_DNA"/>
</dbReference>
<feature type="compositionally biased region" description="Low complexity" evidence="1">
    <location>
        <begin position="14"/>
        <end position="23"/>
    </location>
</feature>
<dbReference type="RefSeq" id="WP_225231968.1">
    <property type="nucleotide sequence ID" value="NZ_JBAPLV010000003.1"/>
</dbReference>
<feature type="compositionally biased region" description="Pro residues" evidence="1">
    <location>
        <begin position="1"/>
        <end position="13"/>
    </location>
</feature>